<keyword evidence="4 5" id="KW-0472">Membrane</keyword>
<dbReference type="PANTHER" id="PTHR13531">
    <property type="entry name" value="GEO07735P1-RELATED-RELATED"/>
    <property type="match status" value="1"/>
</dbReference>
<dbReference type="PANTHER" id="PTHR13531:SF0">
    <property type="entry name" value="GEO07735P1-RELATED"/>
    <property type="match status" value="1"/>
</dbReference>
<feature type="non-terminal residue" evidence="6">
    <location>
        <position position="153"/>
    </location>
</feature>
<evidence type="ECO:0000256" key="2">
    <source>
        <dbReference type="ARBA" id="ARBA00022692"/>
    </source>
</evidence>
<dbReference type="InterPro" id="IPR019184">
    <property type="entry name" value="Uncharacterised_TM-17"/>
</dbReference>
<keyword evidence="2 5" id="KW-0812">Transmembrane</keyword>
<evidence type="ECO:0000256" key="3">
    <source>
        <dbReference type="ARBA" id="ARBA00022989"/>
    </source>
</evidence>
<gene>
    <name evidence="6" type="ORF">PGLA2088_LOCUS13209</name>
</gene>
<feature type="transmembrane region" description="Helical" evidence="5">
    <location>
        <begin position="98"/>
        <end position="121"/>
    </location>
</feature>
<reference evidence="6" key="1">
    <citation type="submission" date="2021-02" db="EMBL/GenBank/DDBJ databases">
        <authorList>
            <person name="Dougan E. K."/>
            <person name="Rhodes N."/>
            <person name="Thang M."/>
            <person name="Chan C."/>
        </authorList>
    </citation>
    <scope>NUCLEOTIDE SEQUENCE</scope>
</reference>
<dbReference type="Pfam" id="PF09799">
    <property type="entry name" value="Transmemb_17"/>
    <property type="match status" value="1"/>
</dbReference>
<comment type="subcellular location">
    <subcellularLocation>
        <location evidence="1">Membrane</location>
        <topology evidence="1">Multi-pass membrane protein</topology>
    </subcellularLocation>
</comment>
<proteinExistence type="predicted"/>
<accession>A0A813IZF0</accession>
<protein>
    <submittedName>
        <fullName evidence="6">Uncharacterized protein</fullName>
    </submittedName>
</protein>
<dbReference type="GO" id="GO:0016020">
    <property type="term" value="C:membrane"/>
    <property type="evidence" value="ECO:0007669"/>
    <property type="project" value="UniProtKB-SubCell"/>
</dbReference>
<keyword evidence="3 5" id="KW-1133">Transmembrane helix</keyword>
<dbReference type="GO" id="GO:1905515">
    <property type="term" value="P:non-motile cilium assembly"/>
    <property type="evidence" value="ECO:0007669"/>
    <property type="project" value="TreeGrafter"/>
</dbReference>
<dbReference type="GO" id="GO:0035869">
    <property type="term" value="C:ciliary transition zone"/>
    <property type="evidence" value="ECO:0007669"/>
    <property type="project" value="TreeGrafter"/>
</dbReference>
<dbReference type="AlphaFoldDB" id="A0A813IZF0"/>
<feature type="transmembrane region" description="Helical" evidence="5">
    <location>
        <begin position="128"/>
        <end position="148"/>
    </location>
</feature>
<evidence type="ECO:0000256" key="1">
    <source>
        <dbReference type="ARBA" id="ARBA00004141"/>
    </source>
</evidence>
<name>A0A813IZF0_POLGL</name>
<evidence type="ECO:0000313" key="6">
    <source>
        <dbReference type="EMBL" id="CAE8658028.1"/>
    </source>
</evidence>
<organism evidence="6 7">
    <name type="scientific">Polarella glacialis</name>
    <name type="common">Dinoflagellate</name>
    <dbReference type="NCBI Taxonomy" id="89957"/>
    <lineage>
        <taxon>Eukaryota</taxon>
        <taxon>Sar</taxon>
        <taxon>Alveolata</taxon>
        <taxon>Dinophyceae</taxon>
        <taxon>Suessiales</taxon>
        <taxon>Suessiaceae</taxon>
        <taxon>Polarella</taxon>
    </lineage>
</organism>
<evidence type="ECO:0000256" key="4">
    <source>
        <dbReference type="ARBA" id="ARBA00023136"/>
    </source>
</evidence>
<comment type="caution">
    <text evidence="6">The sequence shown here is derived from an EMBL/GenBank/DDBJ whole genome shotgun (WGS) entry which is preliminary data.</text>
</comment>
<dbReference type="Proteomes" id="UP000626109">
    <property type="component" value="Unassembled WGS sequence"/>
</dbReference>
<feature type="transmembrane region" description="Helical" evidence="5">
    <location>
        <begin position="6"/>
        <end position="23"/>
    </location>
</feature>
<feature type="transmembrane region" description="Helical" evidence="5">
    <location>
        <begin position="66"/>
        <end position="86"/>
    </location>
</feature>
<sequence length="153" mass="16650">LAIWADGWLTYLLAALVLLLLLGKPFIFRYPSGMAEAEFVLMLCHPAVQGVRNWLGSVGNKQERSVFVAGFLATSAWSMVVAGYFWRLQANGLWLECFLAAVALGLAVLEVLGAALAGVFFCESFSELLLVFLGFCTALAGMALVYFLDTGWL</sequence>
<evidence type="ECO:0000313" key="7">
    <source>
        <dbReference type="Proteomes" id="UP000626109"/>
    </source>
</evidence>
<evidence type="ECO:0000256" key="5">
    <source>
        <dbReference type="SAM" id="Phobius"/>
    </source>
</evidence>
<dbReference type="EMBL" id="CAJNNW010015692">
    <property type="protein sequence ID" value="CAE8658028.1"/>
    <property type="molecule type" value="Genomic_DNA"/>
</dbReference>